<keyword evidence="1" id="KW-0812">Transmembrane</keyword>
<comment type="caution">
    <text evidence="2">The sequence shown here is derived from an EMBL/GenBank/DDBJ whole genome shotgun (WGS) entry which is preliminary data.</text>
</comment>
<gene>
    <name evidence="2" type="ORF">EVAR_81453_1</name>
</gene>
<accession>A0A4C1W0Q2</accession>
<evidence type="ECO:0000256" key="1">
    <source>
        <dbReference type="SAM" id="Phobius"/>
    </source>
</evidence>
<dbReference type="AlphaFoldDB" id="A0A4C1W0Q2"/>
<dbReference type="Proteomes" id="UP000299102">
    <property type="component" value="Unassembled WGS sequence"/>
</dbReference>
<feature type="transmembrane region" description="Helical" evidence="1">
    <location>
        <begin position="127"/>
        <end position="145"/>
    </location>
</feature>
<organism evidence="2 3">
    <name type="scientific">Eumeta variegata</name>
    <name type="common">Bagworm moth</name>
    <name type="synonym">Eumeta japonica</name>
    <dbReference type="NCBI Taxonomy" id="151549"/>
    <lineage>
        <taxon>Eukaryota</taxon>
        <taxon>Metazoa</taxon>
        <taxon>Ecdysozoa</taxon>
        <taxon>Arthropoda</taxon>
        <taxon>Hexapoda</taxon>
        <taxon>Insecta</taxon>
        <taxon>Pterygota</taxon>
        <taxon>Neoptera</taxon>
        <taxon>Endopterygota</taxon>
        <taxon>Lepidoptera</taxon>
        <taxon>Glossata</taxon>
        <taxon>Ditrysia</taxon>
        <taxon>Tineoidea</taxon>
        <taxon>Psychidae</taxon>
        <taxon>Oiketicinae</taxon>
        <taxon>Eumeta</taxon>
    </lineage>
</organism>
<name>A0A4C1W0Q2_EUMVA</name>
<protein>
    <submittedName>
        <fullName evidence="2">Uncharacterized protein</fullName>
    </submittedName>
</protein>
<evidence type="ECO:0000313" key="3">
    <source>
        <dbReference type="Proteomes" id="UP000299102"/>
    </source>
</evidence>
<keyword evidence="1" id="KW-0472">Membrane</keyword>
<proteinExistence type="predicted"/>
<reference evidence="2 3" key="1">
    <citation type="journal article" date="2019" name="Commun. Biol.">
        <title>The bagworm genome reveals a unique fibroin gene that provides high tensile strength.</title>
        <authorList>
            <person name="Kono N."/>
            <person name="Nakamura H."/>
            <person name="Ohtoshi R."/>
            <person name="Tomita M."/>
            <person name="Numata K."/>
            <person name="Arakawa K."/>
        </authorList>
    </citation>
    <scope>NUCLEOTIDE SEQUENCE [LARGE SCALE GENOMIC DNA]</scope>
</reference>
<evidence type="ECO:0000313" key="2">
    <source>
        <dbReference type="EMBL" id="GBP44132.1"/>
    </source>
</evidence>
<sequence length="147" mass="16277">METRRQRTTRGESARGSGGVTAATEINLVKRAKSPAKVRIKKKFIHPFNIISYLKFQRILSSLVANTYVTQRRGKNHHDGVKTATLSGDTAKAERGSRDGCSGYEPRATCSLPAVVRRCTERKAGKLTMLDVFLCFLVGMMMAITEI</sequence>
<dbReference type="EMBL" id="BGZK01000447">
    <property type="protein sequence ID" value="GBP44132.1"/>
    <property type="molecule type" value="Genomic_DNA"/>
</dbReference>
<keyword evidence="1" id="KW-1133">Transmembrane helix</keyword>
<keyword evidence="3" id="KW-1185">Reference proteome</keyword>